<dbReference type="CDD" id="cd03129">
    <property type="entry name" value="GAT1_Peptidase_E_like"/>
    <property type="match status" value="1"/>
</dbReference>
<sequence length="210" mass="22738">MIALISQPDSPAAQAALRQVLSGMTRPRIGYIAAEPDPQWHYFEPVRAMYRRLGAGEVHYLELEQRFDADTAQRVLECDLIHLSGGNTYRFLAGLQARNLLLPLKRHGESGRALVGVSAGAMVLTPSIDTASLCGDPNSVELDDTQGANLLPFLFLPHAQPQLKTAAAALARHHCYPVAMCDDHSALVIQGSEVLPLGQPEWLAAPLQSA</sequence>
<keyword evidence="2" id="KW-0645">Protease</keyword>
<dbReference type="AlphaFoldDB" id="E1SUY2"/>
<keyword evidence="3" id="KW-0378">Hydrolase</keyword>
<evidence type="ECO:0000256" key="3">
    <source>
        <dbReference type="ARBA" id="ARBA00022801"/>
    </source>
</evidence>
<protein>
    <submittedName>
        <fullName evidence="5">Peptidase S51 dipeptidase E</fullName>
    </submittedName>
</protein>
<dbReference type="RefSeq" id="WP_013345615.1">
    <property type="nucleotide sequence ID" value="NC_014541.1"/>
</dbReference>
<dbReference type="OrthoDB" id="3373764at2"/>
<dbReference type="Proteomes" id="UP000006683">
    <property type="component" value="Chromosome"/>
</dbReference>
<dbReference type="STRING" id="550540.Fbal_2106"/>
<dbReference type="InterPro" id="IPR005320">
    <property type="entry name" value="Peptidase_S51"/>
</dbReference>
<dbReference type="PANTHER" id="PTHR20842">
    <property type="entry name" value="PROTEASE S51 ALPHA-ASPARTYL DIPEPTIDASE"/>
    <property type="match status" value="1"/>
</dbReference>
<accession>E1SUY2</accession>
<evidence type="ECO:0000256" key="2">
    <source>
        <dbReference type="ARBA" id="ARBA00022670"/>
    </source>
</evidence>
<name>E1SUY2_FERBD</name>
<dbReference type="HOGENOM" id="CLU_103651_0_0_6"/>
<organism evidence="5 6">
    <name type="scientific">Ferrimonas balearica (strain DSM 9799 / CCM 4581 / KCTC 23876 / PAT)</name>
    <dbReference type="NCBI Taxonomy" id="550540"/>
    <lineage>
        <taxon>Bacteria</taxon>
        <taxon>Pseudomonadati</taxon>
        <taxon>Pseudomonadota</taxon>
        <taxon>Gammaproteobacteria</taxon>
        <taxon>Alteromonadales</taxon>
        <taxon>Ferrimonadaceae</taxon>
        <taxon>Ferrimonas</taxon>
    </lineage>
</organism>
<dbReference type="EMBL" id="CP002209">
    <property type="protein sequence ID" value="ADN76309.1"/>
    <property type="molecule type" value="Genomic_DNA"/>
</dbReference>
<reference evidence="5 6" key="1">
    <citation type="journal article" date="2010" name="Stand. Genomic Sci.">
        <title>Complete genome sequence of Ferrimonas balearica type strain (PAT).</title>
        <authorList>
            <person name="Nolan M."/>
            <person name="Sikorski J."/>
            <person name="Davenport K."/>
            <person name="Lucas S."/>
            <person name="Glavina Del Rio T."/>
            <person name="Tice H."/>
            <person name="Cheng J."/>
            <person name="Goodwin L."/>
            <person name="Pitluck S."/>
            <person name="Liolios K."/>
            <person name="Ivanova N."/>
            <person name="Mavromatis K."/>
            <person name="Ovchinnikova G."/>
            <person name="Pati A."/>
            <person name="Chen A."/>
            <person name="Palaniappan K."/>
            <person name="Land M."/>
            <person name="Hauser L."/>
            <person name="Chang Y."/>
            <person name="Jeffries C."/>
            <person name="Tapia R."/>
            <person name="Brettin T."/>
            <person name="Detter J."/>
            <person name="Han C."/>
            <person name="Yasawong M."/>
            <person name="Rohde M."/>
            <person name="Tindall B."/>
            <person name="Goker M."/>
            <person name="Woyke T."/>
            <person name="Bristow J."/>
            <person name="Eisen J."/>
            <person name="Markowitz V."/>
            <person name="Hugenholtz P."/>
            <person name="Kyrpides N."/>
            <person name="Klenk H."/>
            <person name="Lapidus A."/>
        </authorList>
    </citation>
    <scope>NUCLEOTIDE SEQUENCE [LARGE SCALE GENOMIC DNA]</scope>
    <source>
        <strain evidence="6">DSM 9799 / CCM 4581 / KCTC 23876 / PAT</strain>
    </source>
</reference>
<evidence type="ECO:0000313" key="6">
    <source>
        <dbReference type="Proteomes" id="UP000006683"/>
    </source>
</evidence>
<keyword evidence="6" id="KW-1185">Reference proteome</keyword>
<dbReference type="GO" id="GO:0006508">
    <property type="term" value="P:proteolysis"/>
    <property type="evidence" value="ECO:0007669"/>
    <property type="project" value="UniProtKB-KW"/>
</dbReference>
<dbReference type="GO" id="GO:0008236">
    <property type="term" value="F:serine-type peptidase activity"/>
    <property type="evidence" value="ECO:0007669"/>
    <property type="project" value="UniProtKB-KW"/>
</dbReference>
<dbReference type="KEGG" id="fbl:Fbal_2106"/>
<dbReference type="Pfam" id="PF03575">
    <property type="entry name" value="Peptidase_S51"/>
    <property type="match status" value="1"/>
</dbReference>
<dbReference type="Gene3D" id="3.40.50.880">
    <property type="match status" value="1"/>
</dbReference>
<dbReference type="eggNOG" id="COG3340">
    <property type="taxonomic scope" value="Bacteria"/>
</dbReference>
<dbReference type="SUPFAM" id="SSF52317">
    <property type="entry name" value="Class I glutamine amidotransferase-like"/>
    <property type="match status" value="1"/>
</dbReference>
<dbReference type="GeneID" id="67182312"/>
<evidence type="ECO:0000256" key="4">
    <source>
        <dbReference type="ARBA" id="ARBA00022825"/>
    </source>
</evidence>
<evidence type="ECO:0000313" key="5">
    <source>
        <dbReference type="EMBL" id="ADN76309.1"/>
    </source>
</evidence>
<dbReference type="PANTHER" id="PTHR20842:SF0">
    <property type="entry name" value="ALPHA-ASPARTYL DIPEPTIDASE"/>
    <property type="match status" value="1"/>
</dbReference>
<comment type="similarity">
    <text evidence="1">Belongs to the peptidase S51 family.</text>
</comment>
<keyword evidence="4" id="KW-0720">Serine protease</keyword>
<evidence type="ECO:0000256" key="1">
    <source>
        <dbReference type="ARBA" id="ARBA00006534"/>
    </source>
</evidence>
<proteinExistence type="inferred from homology"/>
<dbReference type="InterPro" id="IPR029062">
    <property type="entry name" value="Class_I_gatase-like"/>
</dbReference>
<gene>
    <name evidence="5" type="ordered locus">Fbal_2106</name>
</gene>